<proteinExistence type="predicted"/>
<feature type="transmembrane region" description="Helical" evidence="8">
    <location>
        <begin position="122"/>
        <end position="143"/>
    </location>
</feature>
<protein>
    <submittedName>
        <fullName evidence="9">Putative Succinate dehydrogenase cytochrome b558 subunit</fullName>
    </submittedName>
</protein>
<dbReference type="InterPro" id="IPR000701">
    <property type="entry name" value="SuccDH_FuR_B_TM-su"/>
</dbReference>
<accession>W6K2B2</accession>
<feature type="transmembrane region" description="Helical" evidence="8">
    <location>
        <begin position="71"/>
        <end position="94"/>
    </location>
</feature>
<keyword evidence="10" id="KW-1185">Reference proteome</keyword>
<dbReference type="GO" id="GO:0046872">
    <property type="term" value="F:metal ion binding"/>
    <property type="evidence" value="ECO:0007669"/>
    <property type="project" value="UniProtKB-KW"/>
</dbReference>
<feature type="transmembrane region" description="Helical" evidence="8">
    <location>
        <begin position="205"/>
        <end position="230"/>
    </location>
</feature>
<dbReference type="CDD" id="cd03498">
    <property type="entry name" value="SQR_TypeB_2_TM"/>
    <property type="match status" value="1"/>
</dbReference>
<dbReference type="Proteomes" id="UP000035763">
    <property type="component" value="Unassembled WGS sequence"/>
</dbReference>
<keyword evidence="6" id="KW-0408">Iron</keyword>
<dbReference type="EMBL" id="CAJA01000517">
    <property type="protein sequence ID" value="CCH75682.1"/>
    <property type="molecule type" value="Genomic_DNA"/>
</dbReference>
<evidence type="ECO:0000313" key="10">
    <source>
        <dbReference type="Proteomes" id="UP000035763"/>
    </source>
</evidence>
<dbReference type="InterPro" id="IPR034804">
    <property type="entry name" value="SQR/QFR_C/D"/>
</dbReference>
<gene>
    <name evidence="9" type="ORF">BN11_890012</name>
</gene>
<evidence type="ECO:0000256" key="4">
    <source>
        <dbReference type="ARBA" id="ARBA00022723"/>
    </source>
</evidence>
<evidence type="ECO:0000256" key="6">
    <source>
        <dbReference type="ARBA" id="ARBA00023004"/>
    </source>
</evidence>
<keyword evidence="2" id="KW-0349">Heme</keyword>
<dbReference type="InterPro" id="IPR011138">
    <property type="entry name" value="Cytochrome_b-558"/>
</dbReference>
<organism evidence="9 10">
    <name type="scientific">Nostocoides australiense Ben110</name>
    <dbReference type="NCBI Taxonomy" id="1193182"/>
    <lineage>
        <taxon>Bacteria</taxon>
        <taxon>Bacillati</taxon>
        <taxon>Actinomycetota</taxon>
        <taxon>Actinomycetes</taxon>
        <taxon>Micrococcales</taxon>
        <taxon>Intrasporangiaceae</taxon>
        <taxon>Nostocoides</taxon>
    </lineage>
</organism>
<evidence type="ECO:0000256" key="1">
    <source>
        <dbReference type="ARBA" id="ARBA00004370"/>
    </source>
</evidence>
<dbReference type="RefSeq" id="WP_048696256.1">
    <property type="nucleotide sequence ID" value="NZ_HG764815.1"/>
</dbReference>
<evidence type="ECO:0000256" key="7">
    <source>
        <dbReference type="ARBA" id="ARBA00023136"/>
    </source>
</evidence>
<feature type="transmembrane region" description="Helical" evidence="8">
    <location>
        <begin position="163"/>
        <end position="184"/>
    </location>
</feature>
<feature type="transmembrane region" description="Helical" evidence="8">
    <location>
        <begin position="21"/>
        <end position="39"/>
    </location>
</feature>
<evidence type="ECO:0000256" key="2">
    <source>
        <dbReference type="ARBA" id="ARBA00022617"/>
    </source>
</evidence>
<keyword evidence="4" id="KW-0479">Metal-binding</keyword>
<keyword evidence="5 8" id="KW-1133">Transmembrane helix</keyword>
<evidence type="ECO:0000256" key="8">
    <source>
        <dbReference type="SAM" id="Phobius"/>
    </source>
</evidence>
<evidence type="ECO:0000256" key="5">
    <source>
        <dbReference type="ARBA" id="ARBA00022989"/>
    </source>
</evidence>
<sequence>MATSTLPASTPAVRSSIGLKLLMAGSGLLFVFYVLAHAYGNLMVLGGPDAFNNYAHHLRTLGEPMLPYSGFLWVFRLVLIAALALHVYAALTLWGRANGARSTKYAVKKAAASSLASRTMRFGGIALLLFVIFHLLHLTTHTIRPQGEQPTPYANVVNSFDKWWLVLIYAVAVIALAFHLHHGIWSAAQTLGWTSTTAARRNAKFLAHFIGSLVPTAFLIPPLCILFGIVD</sequence>
<dbReference type="SUPFAM" id="SSF81343">
    <property type="entry name" value="Fumarate reductase respiratory complex transmembrane subunits"/>
    <property type="match status" value="1"/>
</dbReference>
<keyword evidence="7 8" id="KW-0472">Membrane</keyword>
<dbReference type="Pfam" id="PF01127">
    <property type="entry name" value="Sdh_cyt"/>
    <property type="match status" value="1"/>
</dbReference>
<evidence type="ECO:0000313" key="9">
    <source>
        <dbReference type="EMBL" id="CCH75682.1"/>
    </source>
</evidence>
<dbReference type="AlphaFoldDB" id="W6K2B2"/>
<evidence type="ECO:0000256" key="3">
    <source>
        <dbReference type="ARBA" id="ARBA00022692"/>
    </source>
</evidence>
<dbReference type="GO" id="GO:0016020">
    <property type="term" value="C:membrane"/>
    <property type="evidence" value="ECO:0007669"/>
    <property type="project" value="UniProtKB-SubCell"/>
</dbReference>
<dbReference type="NCBIfam" id="TIGR02046">
    <property type="entry name" value="sdhC_b558_fam"/>
    <property type="match status" value="1"/>
</dbReference>
<dbReference type="OrthoDB" id="9788081at2"/>
<comment type="subcellular location">
    <subcellularLocation>
        <location evidence="1">Membrane</location>
    </subcellularLocation>
</comment>
<dbReference type="STRING" id="1193182.BN11_890012"/>
<comment type="caution">
    <text evidence="9">The sequence shown here is derived from an EMBL/GenBank/DDBJ whole genome shotgun (WGS) entry which is preliminary data.</text>
</comment>
<reference evidence="9 10" key="1">
    <citation type="journal article" date="2013" name="ISME J.">
        <title>A metabolic model for members of the genus Tetrasphaera involved in enhanced biological phosphorus removal.</title>
        <authorList>
            <person name="Kristiansen R."/>
            <person name="Nguyen H.T.T."/>
            <person name="Saunders A.M."/>
            <person name="Nielsen J.L."/>
            <person name="Wimmer R."/>
            <person name="Le V.Q."/>
            <person name="McIlroy S.J."/>
            <person name="Petrovski S."/>
            <person name="Seviour R.J."/>
            <person name="Calteau A."/>
            <person name="Nielsen K.L."/>
            <person name="Nielsen P.H."/>
        </authorList>
    </citation>
    <scope>NUCLEOTIDE SEQUENCE [LARGE SCALE GENOMIC DNA]</scope>
    <source>
        <strain evidence="9 10">Ben110</strain>
    </source>
</reference>
<dbReference type="Gene3D" id="1.20.1300.10">
    <property type="entry name" value="Fumarate reductase/succinate dehydrogenase, transmembrane subunit"/>
    <property type="match status" value="1"/>
</dbReference>
<keyword evidence="3 8" id="KW-0812">Transmembrane</keyword>
<name>W6K2B2_9MICO</name>